<evidence type="ECO:0000259" key="9">
    <source>
        <dbReference type="PROSITE" id="PS50928"/>
    </source>
</evidence>
<reference evidence="10 11" key="1">
    <citation type="submission" date="2015-07" db="EMBL/GenBank/DDBJ databases">
        <title>Genome sequence of Ornatilinea apprima DSM 23815.</title>
        <authorList>
            <person name="Hemp J."/>
            <person name="Ward L.M."/>
            <person name="Pace L.A."/>
            <person name="Fischer W.W."/>
        </authorList>
    </citation>
    <scope>NUCLEOTIDE SEQUENCE [LARGE SCALE GENOMIC DNA]</scope>
    <source>
        <strain evidence="10 11">P3M-1</strain>
    </source>
</reference>
<sequence length="283" mass="31401">MKKNGHTLVLMSPSGLWLIAFFLIPLAIMAVYSFGSGSFDLIGQSFSLDTYVKFFNTPSFLNLLWRSTVIAFYTALLSVLMAYPIAYFLAFQAGSWRTSLLTIIIIPSWISYLLRILAIKLILGSSGLLNSLLMGLGLVQESVPLLMYSRSAVMITLVYTWIPFAALPIFSALERIGKPLLEAASDLGSPPWKAFLRVTLPLSLPGVWASFFFVFIPTLGEWVTPALMGGPQGIMYGNLIQDQFVRALNWPMGSVMSMVMTLLVIVFLMILTRFIKLSELLEG</sequence>
<feature type="transmembrane region" description="Helical" evidence="8">
    <location>
        <begin position="16"/>
        <end position="42"/>
    </location>
</feature>
<dbReference type="GO" id="GO:0055085">
    <property type="term" value="P:transmembrane transport"/>
    <property type="evidence" value="ECO:0007669"/>
    <property type="project" value="InterPro"/>
</dbReference>
<keyword evidence="7 8" id="KW-0472">Membrane</keyword>
<organism evidence="10 11">
    <name type="scientific">Ornatilinea apprima</name>
    <dbReference type="NCBI Taxonomy" id="1134406"/>
    <lineage>
        <taxon>Bacteria</taxon>
        <taxon>Bacillati</taxon>
        <taxon>Chloroflexota</taxon>
        <taxon>Anaerolineae</taxon>
        <taxon>Anaerolineales</taxon>
        <taxon>Anaerolineaceae</taxon>
        <taxon>Ornatilinea</taxon>
    </lineage>
</organism>
<comment type="similarity">
    <text evidence="2">Belongs to the binding-protein-dependent transport system permease family. CysTW subfamily.</text>
</comment>
<dbReference type="OrthoDB" id="9807047at2"/>
<feature type="transmembrane region" description="Helical" evidence="8">
    <location>
        <begin position="63"/>
        <end position="90"/>
    </location>
</feature>
<comment type="subcellular location">
    <subcellularLocation>
        <location evidence="1 8">Cell membrane</location>
        <topology evidence="1 8">Multi-pass membrane protein</topology>
    </subcellularLocation>
</comment>
<evidence type="ECO:0000256" key="7">
    <source>
        <dbReference type="ARBA" id="ARBA00023136"/>
    </source>
</evidence>
<dbReference type="Gene3D" id="1.10.3720.10">
    <property type="entry name" value="MetI-like"/>
    <property type="match status" value="1"/>
</dbReference>
<dbReference type="PANTHER" id="PTHR42929">
    <property type="entry name" value="INNER MEMBRANE ABC TRANSPORTER PERMEASE PROTEIN YDCU-RELATED-RELATED"/>
    <property type="match status" value="1"/>
</dbReference>
<name>A0A0P6XMW2_9CHLR</name>
<keyword evidence="6 8" id="KW-1133">Transmembrane helix</keyword>
<dbReference type="GO" id="GO:0005886">
    <property type="term" value="C:plasma membrane"/>
    <property type="evidence" value="ECO:0007669"/>
    <property type="project" value="UniProtKB-SubCell"/>
</dbReference>
<evidence type="ECO:0000313" key="11">
    <source>
        <dbReference type="Proteomes" id="UP000050417"/>
    </source>
</evidence>
<evidence type="ECO:0000256" key="3">
    <source>
        <dbReference type="ARBA" id="ARBA00022448"/>
    </source>
</evidence>
<dbReference type="InterPro" id="IPR000515">
    <property type="entry name" value="MetI-like"/>
</dbReference>
<evidence type="ECO:0000256" key="4">
    <source>
        <dbReference type="ARBA" id="ARBA00022475"/>
    </source>
</evidence>
<keyword evidence="5 8" id="KW-0812">Transmembrane</keyword>
<evidence type="ECO:0000256" key="6">
    <source>
        <dbReference type="ARBA" id="ARBA00022989"/>
    </source>
</evidence>
<dbReference type="SUPFAM" id="SSF161098">
    <property type="entry name" value="MetI-like"/>
    <property type="match status" value="1"/>
</dbReference>
<accession>A0A0P6XMW2</accession>
<comment type="caution">
    <text evidence="10">The sequence shown here is derived from an EMBL/GenBank/DDBJ whole genome shotgun (WGS) entry which is preliminary data.</text>
</comment>
<dbReference type="CDD" id="cd06261">
    <property type="entry name" value="TM_PBP2"/>
    <property type="match status" value="1"/>
</dbReference>
<protein>
    <recommendedName>
        <fullName evidence="9">ABC transmembrane type-1 domain-containing protein</fullName>
    </recommendedName>
</protein>
<dbReference type="STRING" id="1134406.ADN00_11440"/>
<feature type="transmembrane region" description="Helical" evidence="8">
    <location>
        <begin position="255"/>
        <end position="275"/>
    </location>
</feature>
<feature type="transmembrane region" description="Helical" evidence="8">
    <location>
        <begin position="194"/>
        <end position="216"/>
    </location>
</feature>
<evidence type="ECO:0000313" key="10">
    <source>
        <dbReference type="EMBL" id="KPL76563.1"/>
    </source>
</evidence>
<dbReference type="PROSITE" id="PS50928">
    <property type="entry name" value="ABC_TM1"/>
    <property type="match status" value="1"/>
</dbReference>
<evidence type="ECO:0000256" key="5">
    <source>
        <dbReference type="ARBA" id="ARBA00022692"/>
    </source>
</evidence>
<gene>
    <name evidence="10" type="ORF">ADN00_11440</name>
</gene>
<dbReference type="PANTHER" id="PTHR42929:SF1">
    <property type="entry name" value="INNER MEMBRANE ABC TRANSPORTER PERMEASE PROTEIN YDCU-RELATED"/>
    <property type="match status" value="1"/>
</dbReference>
<dbReference type="Pfam" id="PF00528">
    <property type="entry name" value="BPD_transp_1"/>
    <property type="match status" value="1"/>
</dbReference>
<keyword evidence="11" id="KW-1185">Reference proteome</keyword>
<dbReference type="Proteomes" id="UP000050417">
    <property type="component" value="Unassembled WGS sequence"/>
</dbReference>
<dbReference type="EMBL" id="LGCL01000025">
    <property type="protein sequence ID" value="KPL76563.1"/>
    <property type="molecule type" value="Genomic_DNA"/>
</dbReference>
<keyword evidence="3 8" id="KW-0813">Transport</keyword>
<evidence type="ECO:0000256" key="1">
    <source>
        <dbReference type="ARBA" id="ARBA00004651"/>
    </source>
</evidence>
<keyword evidence="4" id="KW-1003">Cell membrane</keyword>
<feature type="transmembrane region" description="Helical" evidence="8">
    <location>
        <begin position="151"/>
        <end position="173"/>
    </location>
</feature>
<dbReference type="InterPro" id="IPR035906">
    <property type="entry name" value="MetI-like_sf"/>
</dbReference>
<feature type="domain" description="ABC transmembrane type-1" evidence="9">
    <location>
        <begin position="64"/>
        <end position="271"/>
    </location>
</feature>
<dbReference type="RefSeq" id="WP_075063147.1">
    <property type="nucleotide sequence ID" value="NZ_LGCL01000025.1"/>
</dbReference>
<dbReference type="AlphaFoldDB" id="A0A0P6XMW2"/>
<feature type="transmembrane region" description="Helical" evidence="8">
    <location>
        <begin position="96"/>
        <end position="114"/>
    </location>
</feature>
<proteinExistence type="inferred from homology"/>
<evidence type="ECO:0000256" key="2">
    <source>
        <dbReference type="ARBA" id="ARBA00007069"/>
    </source>
</evidence>
<evidence type="ECO:0000256" key="8">
    <source>
        <dbReference type="RuleBase" id="RU363032"/>
    </source>
</evidence>